<organism evidence="1 2">
    <name type="scientific">Nocardia macrotermitis</name>
    <dbReference type="NCBI Taxonomy" id="2585198"/>
    <lineage>
        <taxon>Bacteria</taxon>
        <taxon>Bacillati</taxon>
        <taxon>Actinomycetota</taxon>
        <taxon>Actinomycetes</taxon>
        <taxon>Mycobacteriales</taxon>
        <taxon>Nocardiaceae</taxon>
        <taxon>Nocardia</taxon>
    </lineage>
</organism>
<keyword evidence="2" id="KW-1185">Reference proteome</keyword>
<sequence length="70" mass="7602">MRHHGYMTRNAPQLDSDVPVARPDQIARIVAALAALETPAPQITGELTGGTRIRLAYRVLPDGRVERGLA</sequence>
<evidence type="ECO:0000313" key="1">
    <source>
        <dbReference type="EMBL" id="MQY17658.1"/>
    </source>
</evidence>
<protein>
    <submittedName>
        <fullName evidence="1">Uncharacterized protein</fullName>
    </submittedName>
</protein>
<dbReference type="EMBL" id="WEGK01000001">
    <property type="protein sequence ID" value="MQY17658.1"/>
    <property type="molecule type" value="Genomic_DNA"/>
</dbReference>
<comment type="caution">
    <text evidence="1">The sequence shown here is derived from an EMBL/GenBank/DDBJ whole genome shotgun (WGS) entry which is preliminary data.</text>
</comment>
<gene>
    <name evidence="1" type="ORF">NRB20_07220</name>
</gene>
<dbReference type="AlphaFoldDB" id="A0A7K0CW49"/>
<reference evidence="1 2" key="1">
    <citation type="submission" date="2019-10" db="EMBL/GenBank/DDBJ databases">
        <title>Nocardia macrotermitis sp. nov. and Nocardia aurantia sp. nov., isolated from the gut of fungus growing-termite Macrotermes natalensis.</title>
        <authorList>
            <person name="Benndorf R."/>
            <person name="Schwitalla J."/>
            <person name="Martin K."/>
            <person name="De Beer W."/>
            <person name="Kaster A.-K."/>
            <person name="Vollmers J."/>
            <person name="Poulsen M."/>
            <person name="Beemelmanns C."/>
        </authorList>
    </citation>
    <scope>NUCLEOTIDE SEQUENCE [LARGE SCALE GENOMIC DNA]</scope>
    <source>
        <strain evidence="1 2">RB20</strain>
    </source>
</reference>
<evidence type="ECO:0000313" key="2">
    <source>
        <dbReference type="Proteomes" id="UP000438448"/>
    </source>
</evidence>
<proteinExistence type="predicted"/>
<name>A0A7K0CW49_9NOCA</name>
<accession>A0A7K0CW49</accession>
<dbReference type="Proteomes" id="UP000438448">
    <property type="component" value="Unassembled WGS sequence"/>
</dbReference>